<dbReference type="AlphaFoldDB" id="A0A1F5GC20"/>
<gene>
    <name evidence="2" type="ORF">A2693_02830</name>
</gene>
<comment type="caution">
    <text evidence="2">The sequence shown here is derived from an EMBL/GenBank/DDBJ whole genome shotgun (WGS) entry which is preliminary data.</text>
</comment>
<dbReference type="CDD" id="cd09854">
    <property type="entry name" value="PIN_VapC-like"/>
    <property type="match status" value="1"/>
</dbReference>
<organism evidence="2 3">
    <name type="scientific">Candidatus Curtissbacteria bacterium RIFCSPHIGHO2_01_FULL_40_12</name>
    <dbReference type="NCBI Taxonomy" id="1797710"/>
    <lineage>
        <taxon>Bacteria</taxon>
        <taxon>Candidatus Curtissiibacteriota</taxon>
    </lineage>
</organism>
<evidence type="ECO:0000259" key="1">
    <source>
        <dbReference type="Pfam" id="PF01850"/>
    </source>
</evidence>
<accession>A0A1F5GC20</accession>
<dbReference type="Gene3D" id="3.40.50.1010">
    <property type="entry name" value="5'-nuclease"/>
    <property type="match status" value="1"/>
</dbReference>
<dbReference type="Proteomes" id="UP000178577">
    <property type="component" value="Unassembled WGS sequence"/>
</dbReference>
<dbReference type="InterPro" id="IPR029060">
    <property type="entry name" value="PIN-like_dom_sf"/>
</dbReference>
<evidence type="ECO:0000313" key="2">
    <source>
        <dbReference type="EMBL" id="OGD89411.1"/>
    </source>
</evidence>
<reference evidence="2 3" key="1">
    <citation type="journal article" date="2016" name="Nat. Commun.">
        <title>Thousands of microbial genomes shed light on interconnected biogeochemical processes in an aquifer system.</title>
        <authorList>
            <person name="Anantharaman K."/>
            <person name="Brown C.T."/>
            <person name="Hug L.A."/>
            <person name="Sharon I."/>
            <person name="Castelle C.J."/>
            <person name="Probst A.J."/>
            <person name="Thomas B.C."/>
            <person name="Singh A."/>
            <person name="Wilkins M.J."/>
            <person name="Karaoz U."/>
            <person name="Brodie E.L."/>
            <person name="Williams K.H."/>
            <person name="Hubbard S.S."/>
            <person name="Banfield J.F."/>
        </authorList>
    </citation>
    <scope>NUCLEOTIDE SEQUENCE [LARGE SCALE GENOMIC DNA]</scope>
</reference>
<name>A0A1F5GC20_9BACT</name>
<dbReference type="Pfam" id="PF01850">
    <property type="entry name" value="PIN"/>
    <property type="match status" value="1"/>
</dbReference>
<dbReference type="SUPFAM" id="SSF88723">
    <property type="entry name" value="PIN domain-like"/>
    <property type="match status" value="1"/>
</dbReference>
<sequence length="154" mass="17591">MGPRLKNFKQTLKKSKNVSLDSSCFIYHIEKNRKYLELTRIIFKELLPNGNIQASGSTMIITEILIKPYRLGRHQLALAYKTLIKALPNFSLFATDEQIATEAAKIRAKYNLRTPDAIHIATAIESGAKAIIGNDRRWHQVKEIKTIILEDITR</sequence>
<proteinExistence type="predicted"/>
<dbReference type="EMBL" id="MFAY01000010">
    <property type="protein sequence ID" value="OGD89411.1"/>
    <property type="molecule type" value="Genomic_DNA"/>
</dbReference>
<feature type="domain" description="PIN" evidence="1">
    <location>
        <begin position="20"/>
        <end position="142"/>
    </location>
</feature>
<dbReference type="InterPro" id="IPR002716">
    <property type="entry name" value="PIN_dom"/>
</dbReference>
<protein>
    <recommendedName>
        <fullName evidence="1">PIN domain-containing protein</fullName>
    </recommendedName>
</protein>
<evidence type="ECO:0000313" key="3">
    <source>
        <dbReference type="Proteomes" id="UP000178577"/>
    </source>
</evidence>